<dbReference type="EMBL" id="CAJGYM010000087">
    <property type="protein sequence ID" value="CAD6197181.1"/>
    <property type="molecule type" value="Genomic_DNA"/>
</dbReference>
<keyword evidence="3" id="KW-1185">Reference proteome</keyword>
<protein>
    <recommendedName>
        <fullName evidence="1">Piwi domain-containing protein</fullName>
    </recommendedName>
</protein>
<dbReference type="Gene3D" id="3.30.420.10">
    <property type="entry name" value="Ribonuclease H-like superfamily/Ribonuclease H"/>
    <property type="match status" value="1"/>
</dbReference>
<reference evidence="2" key="1">
    <citation type="submission" date="2020-10" db="EMBL/GenBank/DDBJ databases">
        <authorList>
            <person name="Kikuchi T."/>
        </authorList>
    </citation>
    <scope>NUCLEOTIDE SEQUENCE</scope>
    <source>
        <strain evidence="2">NKZ352</strain>
    </source>
</reference>
<dbReference type="InterPro" id="IPR003165">
    <property type="entry name" value="Piwi"/>
</dbReference>
<gene>
    <name evidence="2" type="ORF">CAUJ_LOCUS13090</name>
</gene>
<dbReference type="PANTHER" id="PTHR22891">
    <property type="entry name" value="EUKARYOTIC TRANSLATION INITIATION FACTOR 2C"/>
    <property type="match status" value="1"/>
</dbReference>
<name>A0A8S1HSM7_9PELO</name>
<sequence length="278" mass="31997">MDVQSASVASIVGNIDHTLMQWDVSYRVQPKGIERIVHMRDEIMARIRKFRMETGKLPKHIIVYRDGVSESEFQRALYNEKTDINVACKDIYGDNPHPTLTYIVVTKRHRTRFFPTTVDEDASELVSKSDRETRKQSCISTSSDNACRYNVAPGTLVETEITSPDYFDFYLVSQASPLGTAHPTHYYVLHDDWNPSPSFWQTVSYALCCSYMRCPKTISVPTPIMLAHLAAKRGKEYLEAINNRNRELVLTSKNRCEGWNHLLEHMTHPEDHIGMHFV</sequence>
<dbReference type="AlphaFoldDB" id="A0A8S1HSM7"/>
<dbReference type="InterPro" id="IPR012337">
    <property type="entry name" value="RNaseH-like_sf"/>
</dbReference>
<dbReference type="InterPro" id="IPR036397">
    <property type="entry name" value="RNaseH_sf"/>
</dbReference>
<dbReference type="SMART" id="SM00950">
    <property type="entry name" value="Piwi"/>
    <property type="match status" value="1"/>
</dbReference>
<accession>A0A8S1HSM7</accession>
<dbReference type="Proteomes" id="UP000835052">
    <property type="component" value="Unassembled WGS sequence"/>
</dbReference>
<dbReference type="Pfam" id="PF02171">
    <property type="entry name" value="Piwi"/>
    <property type="match status" value="1"/>
</dbReference>
<comment type="caution">
    <text evidence="2">The sequence shown here is derived from an EMBL/GenBank/DDBJ whole genome shotgun (WGS) entry which is preliminary data.</text>
</comment>
<organism evidence="2 3">
    <name type="scientific">Caenorhabditis auriculariae</name>
    <dbReference type="NCBI Taxonomy" id="2777116"/>
    <lineage>
        <taxon>Eukaryota</taxon>
        <taxon>Metazoa</taxon>
        <taxon>Ecdysozoa</taxon>
        <taxon>Nematoda</taxon>
        <taxon>Chromadorea</taxon>
        <taxon>Rhabditida</taxon>
        <taxon>Rhabditina</taxon>
        <taxon>Rhabditomorpha</taxon>
        <taxon>Rhabditoidea</taxon>
        <taxon>Rhabditidae</taxon>
        <taxon>Peloderinae</taxon>
        <taxon>Caenorhabditis</taxon>
    </lineage>
</organism>
<evidence type="ECO:0000313" key="3">
    <source>
        <dbReference type="Proteomes" id="UP000835052"/>
    </source>
</evidence>
<dbReference type="GO" id="GO:0003676">
    <property type="term" value="F:nucleic acid binding"/>
    <property type="evidence" value="ECO:0007669"/>
    <property type="project" value="InterPro"/>
</dbReference>
<dbReference type="OrthoDB" id="5971213at2759"/>
<dbReference type="SUPFAM" id="SSF53098">
    <property type="entry name" value="Ribonuclease H-like"/>
    <property type="match status" value="1"/>
</dbReference>
<dbReference type="PROSITE" id="PS50822">
    <property type="entry name" value="PIWI"/>
    <property type="match status" value="1"/>
</dbReference>
<evidence type="ECO:0000259" key="1">
    <source>
        <dbReference type="PROSITE" id="PS50822"/>
    </source>
</evidence>
<evidence type="ECO:0000313" key="2">
    <source>
        <dbReference type="EMBL" id="CAD6197181.1"/>
    </source>
</evidence>
<proteinExistence type="predicted"/>
<feature type="domain" description="Piwi" evidence="1">
    <location>
        <begin position="1"/>
        <end position="239"/>
    </location>
</feature>